<dbReference type="Proteomes" id="UP000076154">
    <property type="component" value="Unassembled WGS sequence"/>
</dbReference>
<feature type="compositionally biased region" description="Low complexity" evidence="1">
    <location>
        <begin position="210"/>
        <end position="219"/>
    </location>
</feature>
<accession>A0A369JF81</accession>
<evidence type="ECO:0000256" key="1">
    <source>
        <dbReference type="SAM" id="MobiDB-lite"/>
    </source>
</evidence>
<feature type="compositionally biased region" description="Acidic residues" evidence="1">
    <location>
        <begin position="116"/>
        <end position="125"/>
    </location>
</feature>
<feature type="domain" description="Rad60/SUMO-like" evidence="2">
    <location>
        <begin position="364"/>
        <end position="444"/>
    </location>
</feature>
<dbReference type="InterPro" id="IPR029071">
    <property type="entry name" value="Ubiquitin-like_domsf"/>
</dbReference>
<dbReference type="Pfam" id="PF11976">
    <property type="entry name" value="Rad60-SLD"/>
    <property type="match status" value="1"/>
</dbReference>
<name>A0A369JF81_HYPMA</name>
<proteinExistence type="predicted"/>
<dbReference type="InterPro" id="IPR022617">
    <property type="entry name" value="Rad60/SUMO-like_dom"/>
</dbReference>
<feature type="compositionally biased region" description="Low complexity" evidence="1">
    <location>
        <begin position="18"/>
        <end position="41"/>
    </location>
</feature>
<dbReference type="EMBL" id="LUEZ02000085">
    <property type="protein sequence ID" value="RDB19065.1"/>
    <property type="molecule type" value="Genomic_DNA"/>
</dbReference>
<feature type="region of interest" description="Disordered" evidence="1">
    <location>
        <begin position="330"/>
        <end position="359"/>
    </location>
</feature>
<sequence>MADSNRPRPRPRPKPKAKAAPAVDTKTPGPSSSTTSSPLKTVQIRDDDEMFMRNRGRTSKMWEKLEKMNQETKVIHVESDSDDEEGTPKRRKQKRKAKTPPWQGNKALDRLLSVDLSDDSDDEVEITGSATTPRGKQLANRKRQRTRSRSITPPPALPIQQVQHARALVQQALNTAPRPASPTQRDDDYDSDTPIFLNPELARIAEAEAARASSQAPAASSPPPTDNNDTVQLSVKWQPHPLNEAGKEEVWVFKMNRDDNFRDLFEATAEEASILSESLIMSYKGKRIFSSVTPMTLQIWTAEAELVACEKVTYEYLRKNPLAASYSAFDHMTPAPDVPSDTDEPPNTQDESGAESDADGDTFTLILRSAIAKDITLTVRPTTKCGAIVRAFLKKAGVADKYPEGGAKRKGAKDPRLSVDGDKMGNDVEIGDADLEDGDLVEVVGL</sequence>
<organism evidence="3 4">
    <name type="scientific">Hypsizygus marmoreus</name>
    <name type="common">White beech mushroom</name>
    <name type="synonym">Agaricus marmoreus</name>
    <dbReference type="NCBI Taxonomy" id="39966"/>
    <lineage>
        <taxon>Eukaryota</taxon>
        <taxon>Fungi</taxon>
        <taxon>Dikarya</taxon>
        <taxon>Basidiomycota</taxon>
        <taxon>Agaricomycotina</taxon>
        <taxon>Agaricomycetes</taxon>
        <taxon>Agaricomycetidae</taxon>
        <taxon>Agaricales</taxon>
        <taxon>Tricholomatineae</taxon>
        <taxon>Lyophyllaceae</taxon>
        <taxon>Hypsizygus</taxon>
    </lineage>
</organism>
<dbReference type="InParanoid" id="A0A369JF81"/>
<evidence type="ECO:0000259" key="2">
    <source>
        <dbReference type="Pfam" id="PF11976"/>
    </source>
</evidence>
<evidence type="ECO:0000313" key="3">
    <source>
        <dbReference type="EMBL" id="RDB19065.1"/>
    </source>
</evidence>
<feature type="compositionally biased region" description="Basic residues" evidence="1">
    <location>
        <begin position="7"/>
        <end position="17"/>
    </location>
</feature>
<feature type="region of interest" description="Disordered" evidence="1">
    <location>
        <begin position="207"/>
        <end position="231"/>
    </location>
</feature>
<dbReference type="OrthoDB" id="3365399at2759"/>
<keyword evidence="4" id="KW-1185">Reference proteome</keyword>
<dbReference type="Gene3D" id="3.10.20.90">
    <property type="entry name" value="Phosphatidylinositol 3-kinase Catalytic Subunit, Chain A, domain 1"/>
    <property type="match status" value="2"/>
</dbReference>
<comment type="caution">
    <text evidence="3">The sequence shown here is derived from an EMBL/GenBank/DDBJ whole genome shotgun (WGS) entry which is preliminary data.</text>
</comment>
<dbReference type="AlphaFoldDB" id="A0A369JF81"/>
<feature type="compositionally biased region" description="Basic residues" evidence="1">
    <location>
        <begin position="89"/>
        <end position="98"/>
    </location>
</feature>
<feature type="compositionally biased region" description="Basic and acidic residues" evidence="1">
    <location>
        <begin position="60"/>
        <end position="79"/>
    </location>
</feature>
<feature type="compositionally biased region" description="Basic and acidic residues" evidence="1">
    <location>
        <begin position="403"/>
        <end position="426"/>
    </location>
</feature>
<feature type="region of interest" description="Disordered" evidence="1">
    <location>
        <begin position="403"/>
        <end position="431"/>
    </location>
</feature>
<gene>
    <name evidence="3" type="ORF">Hypma_014343</name>
</gene>
<evidence type="ECO:0000313" key="4">
    <source>
        <dbReference type="Proteomes" id="UP000076154"/>
    </source>
</evidence>
<feature type="region of interest" description="Disordered" evidence="1">
    <location>
        <begin position="1"/>
        <end position="159"/>
    </location>
</feature>
<protein>
    <recommendedName>
        <fullName evidence="2">Rad60/SUMO-like domain-containing protein</fullName>
    </recommendedName>
</protein>
<feature type="compositionally biased region" description="Basic residues" evidence="1">
    <location>
        <begin position="139"/>
        <end position="148"/>
    </location>
</feature>
<reference evidence="3" key="1">
    <citation type="submission" date="2018-04" db="EMBL/GenBank/DDBJ databases">
        <title>Whole genome sequencing of Hypsizygus marmoreus.</title>
        <authorList>
            <person name="Choi I.-G."/>
            <person name="Min B."/>
            <person name="Kim J.-G."/>
            <person name="Kim S."/>
            <person name="Oh Y.-L."/>
            <person name="Kong W.-S."/>
            <person name="Park H."/>
            <person name="Jeong J."/>
            <person name="Song E.-S."/>
        </authorList>
    </citation>
    <scope>NUCLEOTIDE SEQUENCE [LARGE SCALE GENOMIC DNA]</scope>
    <source>
        <strain evidence="3">51987-8</strain>
    </source>
</reference>
<dbReference type="SUPFAM" id="SSF54236">
    <property type="entry name" value="Ubiquitin-like"/>
    <property type="match status" value="2"/>
</dbReference>
<dbReference type="STRING" id="39966.A0A369JF81"/>